<dbReference type="RefSeq" id="WP_133680403.1">
    <property type="nucleotide sequence ID" value="NZ_SNZP01000006.1"/>
</dbReference>
<protein>
    <submittedName>
        <fullName evidence="1">Uncharacterized protein</fullName>
    </submittedName>
</protein>
<comment type="caution">
    <text evidence="1">The sequence shown here is derived from an EMBL/GenBank/DDBJ whole genome shotgun (WGS) entry which is preliminary data.</text>
</comment>
<keyword evidence="2" id="KW-1185">Reference proteome</keyword>
<dbReference type="EMBL" id="SNZP01000006">
    <property type="protein sequence ID" value="TDR80061.1"/>
    <property type="molecule type" value="Genomic_DNA"/>
</dbReference>
<dbReference type="Gene3D" id="3.30.460.10">
    <property type="entry name" value="Beta Polymerase, domain 2"/>
    <property type="match status" value="1"/>
</dbReference>
<accession>A0A4R7B605</accession>
<evidence type="ECO:0000313" key="2">
    <source>
        <dbReference type="Proteomes" id="UP000295611"/>
    </source>
</evidence>
<evidence type="ECO:0000313" key="1">
    <source>
        <dbReference type="EMBL" id="TDR80061.1"/>
    </source>
</evidence>
<dbReference type="AlphaFoldDB" id="A0A4R7B605"/>
<reference evidence="1 2" key="1">
    <citation type="submission" date="2019-03" db="EMBL/GenBank/DDBJ databases">
        <title>Genomic Encyclopedia of Type Strains, Phase III (KMG-III): the genomes of soil and plant-associated and newly described type strains.</title>
        <authorList>
            <person name="Whitman W."/>
        </authorList>
    </citation>
    <scope>NUCLEOTIDE SEQUENCE [LARGE SCALE GENOMIC DNA]</scope>
    <source>
        <strain evidence="1 2">CECT 8976</strain>
    </source>
</reference>
<name>A0A4R7B605_9NEIS</name>
<sequence>MNIEKIKESAIDLKKDGHVFLINSVAEGYANSKSDIDLLVVQFENKAENEAWKQLNFNGIRADVCFIGKELLEKRIDSIFSAKLNDDLIKFGHKIKTAIPLYGDSLTEIIDWVDFDKRVSEFYIWNIANHLEDIDGLCAEEDYDSAILTASSLLDDAFSGYMASLGGTQTRAKWKLKQARKFIKNVNVLNQYTTEALREISYENKKWQLDKLIDKARYFWRLTYLPELGENFPDNKRMYVISKKASISFISGTLYLNNPAPFASVNKDFSLILHALELVDDAMCMHEYLAEKNINISEEKANKHTKFIFERKLVSKKYEIQA</sequence>
<organism evidence="1 2">
    <name type="scientific">Paludibacterium purpuratum</name>
    <dbReference type="NCBI Taxonomy" id="1144873"/>
    <lineage>
        <taxon>Bacteria</taxon>
        <taxon>Pseudomonadati</taxon>
        <taxon>Pseudomonadota</taxon>
        <taxon>Betaproteobacteria</taxon>
        <taxon>Neisseriales</taxon>
        <taxon>Chromobacteriaceae</taxon>
        <taxon>Paludibacterium</taxon>
    </lineage>
</organism>
<dbReference type="InterPro" id="IPR043519">
    <property type="entry name" value="NT_sf"/>
</dbReference>
<proteinExistence type="predicted"/>
<dbReference type="Proteomes" id="UP000295611">
    <property type="component" value="Unassembled WGS sequence"/>
</dbReference>
<gene>
    <name evidence="1" type="ORF">DFP86_106204</name>
</gene>